<proteinExistence type="predicted"/>
<protein>
    <submittedName>
        <fullName evidence="1">Uncharacterized protein</fullName>
    </submittedName>
</protein>
<evidence type="ECO:0000313" key="2">
    <source>
        <dbReference type="Proteomes" id="UP000460221"/>
    </source>
</evidence>
<dbReference type="EMBL" id="WLYK01000001">
    <property type="protein sequence ID" value="MTD13121.1"/>
    <property type="molecule type" value="Genomic_DNA"/>
</dbReference>
<gene>
    <name evidence="1" type="ORF">GIS00_04070</name>
</gene>
<keyword evidence="2" id="KW-1185">Reference proteome</keyword>
<name>A0A7K1FG86_9ACTN</name>
<dbReference type="Proteomes" id="UP000460221">
    <property type="component" value="Unassembled WGS sequence"/>
</dbReference>
<evidence type="ECO:0000313" key="1">
    <source>
        <dbReference type="EMBL" id="MTD13121.1"/>
    </source>
</evidence>
<organism evidence="1 2">
    <name type="scientific">Nakamurella alba</name>
    <dbReference type="NCBI Taxonomy" id="2665158"/>
    <lineage>
        <taxon>Bacteria</taxon>
        <taxon>Bacillati</taxon>
        <taxon>Actinomycetota</taxon>
        <taxon>Actinomycetes</taxon>
        <taxon>Nakamurellales</taxon>
        <taxon>Nakamurellaceae</taxon>
        <taxon>Nakamurella</taxon>
    </lineage>
</organism>
<reference evidence="1 2" key="1">
    <citation type="submission" date="2019-11" db="EMBL/GenBank/DDBJ databases">
        <authorList>
            <person name="Jiang L.-Q."/>
        </authorList>
    </citation>
    <scope>NUCLEOTIDE SEQUENCE [LARGE SCALE GENOMIC DNA]</scope>
    <source>
        <strain evidence="1 2">YIM 132087</strain>
    </source>
</reference>
<accession>A0A7K1FG86</accession>
<comment type="caution">
    <text evidence="1">The sequence shown here is derived from an EMBL/GenBank/DDBJ whole genome shotgun (WGS) entry which is preliminary data.</text>
</comment>
<dbReference type="AlphaFoldDB" id="A0A7K1FG86"/>
<sequence length="81" mass="8585">MEPEAAAWQWILADGAGVVIGPAPVAFTDQTGAERWLSEHFDELQADGVETVSLMDGERPVYGPMFLAPDAPGPEEATSAL</sequence>